<dbReference type="PANTHER" id="PTHR15020">
    <property type="entry name" value="FLAVIN REDUCTASE-RELATED"/>
    <property type="match status" value="1"/>
</dbReference>
<organism evidence="2 3">
    <name type="scientific">Christiangramia sabulilitoris</name>
    <dbReference type="NCBI Taxonomy" id="2583991"/>
    <lineage>
        <taxon>Bacteria</taxon>
        <taxon>Pseudomonadati</taxon>
        <taxon>Bacteroidota</taxon>
        <taxon>Flavobacteriia</taxon>
        <taxon>Flavobacteriales</taxon>
        <taxon>Flavobacteriaceae</taxon>
        <taxon>Christiangramia</taxon>
    </lineage>
</organism>
<dbReference type="AlphaFoldDB" id="A0A550HX84"/>
<dbReference type="OrthoDB" id="9803892at2"/>
<comment type="caution">
    <text evidence="2">The sequence shown here is derived from an EMBL/GenBank/DDBJ whole genome shotgun (WGS) entry which is preliminary data.</text>
</comment>
<reference evidence="2 3" key="1">
    <citation type="submission" date="2019-06" db="EMBL/GenBank/DDBJ databases">
        <title>Gramella sabulilitoris sp. nov., isolated from a marine sand.</title>
        <authorList>
            <person name="Yoon J.-H."/>
        </authorList>
    </citation>
    <scope>NUCLEOTIDE SEQUENCE [LARGE SCALE GENOMIC DNA]</scope>
    <source>
        <strain evidence="2 3">HSMS-1</strain>
    </source>
</reference>
<accession>A0A550HX84</accession>
<dbReference type="InterPro" id="IPR016040">
    <property type="entry name" value="NAD(P)-bd_dom"/>
</dbReference>
<keyword evidence="3" id="KW-1185">Reference proteome</keyword>
<dbReference type="InterPro" id="IPR036291">
    <property type="entry name" value="NAD(P)-bd_dom_sf"/>
</dbReference>
<evidence type="ECO:0000313" key="2">
    <source>
        <dbReference type="EMBL" id="TRO63349.1"/>
    </source>
</evidence>
<dbReference type="RefSeq" id="WP_143411790.1">
    <property type="nucleotide sequence ID" value="NZ_VHSF01000004.1"/>
</dbReference>
<protein>
    <submittedName>
        <fullName evidence="2">SDR family oxidoreductase</fullName>
    </submittedName>
</protein>
<evidence type="ECO:0000313" key="3">
    <source>
        <dbReference type="Proteomes" id="UP000315131"/>
    </source>
</evidence>
<sequence>MKKENVLVAGANGTTGKIIIDLLKSSEKYKPVAMVRKKEQKEDFEKNNVTAILADLEEDVSHTTDNMQKVIFAAGSGGKNVIGVDQEGAKKLTDAAKNSGASKFVMLSSMGADNPSISDDLEDYLKAKQNADEYLKSSGINYSIVRPGSLNNNDGSGKIKLERKFEDFGEIPRADVARTLVEVLDDDKRQNETFEILSGDTEIKNAVRS</sequence>
<dbReference type="SUPFAM" id="SSF51735">
    <property type="entry name" value="NAD(P)-binding Rossmann-fold domains"/>
    <property type="match status" value="1"/>
</dbReference>
<dbReference type="PANTHER" id="PTHR15020:SF50">
    <property type="entry name" value="UPF0659 PROTEIN YMR090W"/>
    <property type="match status" value="1"/>
</dbReference>
<name>A0A550HX84_9FLAO</name>
<dbReference type="Proteomes" id="UP000315131">
    <property type="component" value="Unassembled WGS sequence"/>
</dbReference>
<feature type="domain" description="NAD(P)-binding" evidence="1">
    <location>
        <begin position="10"/>
        <end position="187"/>
    </location>
</feature>
<proteinExistence type="predicted"/>
<gene>
    <name evidence="2" type="ORF">FGM01_13875</name>
</gene>
<dbReference type="Pfam" id="PF13460">
    <property type="entry name" value="NAD_binding_10"/>
    <property type="match status" value="1"/>
</dbReference>
<evidence type="ECO:0000259" key="1">
    <source>
        <dbReference type="Pfam" id="PF13460"/>
    </source>
</evidence>
<dbReference type="EMBL" id="VHSF01000004">
    <property type="protein sequence ID" value="TRO63349.1"/>
    <property type="molecule type" value="Genomic_DNA"/>
</dbReference>
<dbReference type="Gene3D" id="3.40.50.720">
    <property type="entry name" value="NAD(P)-binding Rossmann-like Domain"/>
    <property type="match status" value="1"/>
</dbReference>
<dbReference type="CDD" id="cd05243">
    <property type="entry name" value="SDR_a5"/>
    <property type="match status" value="1"/>
</dbReference>